<dbReference type="GO" id="GO:0004888">
    <property type="term" value="F:transmembrane signaling receptor activity"/>
    <property type="evidence" value="ECO:0007669"/>
    <property type="project" value="InterPro"/>
</dbReference>
<dbReference type="GO" id="GO:0007165">
    <property type="term" value="P:signal transduction"/>
    <property type="evidence" value="ECO:0007669"/>
    <property type="project" value="UniProtKB-KW"/>
</dbReference>
<sequence length="494" mass="50183">MDGLRTTAGMLVLASAAALAGAGEGGVRWAWAGLAVAAAALTLWAMAREARAVTAAVDAIRARLDDPAPVAGGARGAVARLQEVLAEKVACAAQMGVLASELTVAAGSLVSSFTDVVAAADRQSALAVGSVDEVKDMAGRVQDMSAEARGLAGASAAARDHAAQGGAQVGFVSAALDELAGTVAGAGAEFDHVRAQVSRIGEIVAIIQAIAGQTNLLALNAAIEAARAGEQGRGFAVVADEVRKLAERTGAATLSVGEIISAIGEGIDRLHHGLERAGSGTRDGVARAGEASRALDRIAAAAHDTAAAVERIAGGASAGAEAAARFVDGSHGVAQLAGELDERVNGCNGGLRELMMGMVDLKALAVRLDVGRDAMAAVLDAIEETRVHNILVLNAREPAQALPHIERIHALDGELDVQLDRIAGTATGPRGEGVRTLRRALAEYRGVRDELLRAARNGSLEQVRESGAPRVRLAYRAVKEAYGALASPTTEKAA</sequence>
<evidence type="ECO:0000256" key="2">
    <source>
        <dbReference type="ARBA" id="ARBA00029447"/>
    </source>
</evidence>
<dbReference type="AlphaFoldDB" id="A0A4S4A8R2"/>
<protein>
    <submittedName>
        <fullName evidence="5">Chemotaxis protein</fullName>
    </submittedName>
</protein>
<evidence type="ECO:0000313" key="5">
    <source>
        <dbReference type="EMBL" id="THF55176.1"/>
    </source>
</evidence>
<name>A0A4S4A8R2_9RHOO</name>
<dbReference type="Gene3D" id="1.10.287.950">
    <property type="entry name" value="Methyl-accepting chemotaxis protein"/>
    <property type="match status" value="1"/>
</dbReference>
<dbReference type="InterPro" id="IPR004089">
    <property type="entry name" value="MCPsignal_dom"/>
</dbReference>
<dbReference type="Pfam" id="PF00015">
    <property type="entry name" value="MCPsignal"/>
    <property type="match status" value="1"/>
</dbReference>
<dbReference type="EMBL" id="SSOD01000025">
    <property type="protein sequence ID" value="THF55176.1"/>
    <property type="molecule type" value="Genomic_DNA"/>
</dbReference>
<dbReference type="GO" id="GO:0016020">
    <property type="term" value="C:membrane"/>
    <property type="evidence" value="ECO:0007669"/>
    <property type="project" value="InterPro"/>
</dbReference>
<accession>A0A4S4A8R2</accession>
<keyword evidence="1 3" id="KW-0807">Transducer</keyword>
<dbReference type="InterPro" id="IPR004090">
    <property type="entry name" value="Chemotax_Me-accpt_rcpt"/>
</dbReference>
<keyword evidence="6" id="KW-1185">Reference proteome</keyword>
<dbReference type="PANTHER" id="PTHR32089:SF112">
    <property type="entry name" value="LYSOZYME-LIKE PROTEIN-RELATED"/>
    <property type="match status" value="1"/>
</dbReference>
<comment type="similarity">
    <text evidence="2">Belongs to the methyl-accepting chemotaxis (MCP) protein family.</text>
</comment>
<reference evidence="5 6" key="1">
    <citation type="submission" date="2019-04" db="EMBL/GenBank/DDBJ databases">
        <title>Azoarcus rhizosphaerae sp. nov. isolated from rhizosphere of Ficus religiosa.</title>
        <authorList>
            <person name="Lin S.-Y."/>
            <person name="Hameed A."/>
            <person name="Hsu Y.-H."/>
            <person name="Young C.-C."/>
        </authorList>
    </citation>
    <scope>NUCLEOTIDE SEQUENCE [LARGE SCALE GENOMIC DNA]</scope>
    <source>
        <strain evidence="5 6">CC-YHH848</strain>
    </source>
</reference>
<dbReference type="OrthoDB" id="9782798at2"/>
<dbReference type="Proteomes" id="UP000307956">
    <property type="component" value="Unassembled WGS sequence"/>
</dbReference>
<comment type="caution">
    <text evidence="5">The sequence shown here is derived from an EMBL/GenBank/DDBJ whole genome shotgun (WGS) entry which is preliminary data.</text>
</comment>
<dbReference type="PROSITE" id="PS50111">
    <property type="entry name" value="CHEMOTAXIS_TRANSDUC_2"/>
    <property type="match status" value="1"/>
</dbReference>
<dbReference type="SMART" id="SM00283">
    <property type="entry name" value="MA"/>
    <property type="match status" value="1"/>
</dbReference>
<gene>
    <name evidence="5" type="ORF">E6O51_20950</name>
</gene>
<organism evidence="5 6">
    <name type="scientific">Pseudothauera rhizosphaerae</name>
    <dbReference type="NCBI Taxonomy" id="2565932"/>
    <lineage>
        <taxon>Bacteria</taxon>
        <taxon>Pseudomonadati</taxon>
        <taxon>Pseudomonadota</taxon>
        <taxon>Betaproteobacteria</taxon>
        <taxon>Rhodocyclales</taxon>
        <taxon>Zoogloeaceae</taxon>
        <taxon>Pseudothauera</taxon>
    </lineage>
</organism>
<dbReference type="GO" id="GO:0006935">
    <property type="term" value="P:chemotaxis"/>
    <property type="evidence" value="ECO:0007669"/>
    <property type="project" value="InterPro"/>
</dbReference>
<evidence type="ECO:0000313" key="6">
    <source>
        <dbReference type="Proteomes" id="UP000307956"/>
    </source>
</evidence>
<dbReference type="PRINTS" id="PR00260">
    <property type="entry name" value="CHEMTRNSDUCR"/>
</dbReference>
<evidence type="ECO:0000256" key="1">
    <source>
        <dbReference type="ARBA" id="ARBA00023224"/>
    </source>
</evidence>
<evidence type="ECO:0000256" key="3">
    <source>
        <dbReference type="PROSITE-ProRule" id="PRU00284"/>
    </source>
</evidence>
<proteinExistence type="inferred from homology"/>
<dbReference type="SUPFAM" id="SSF58104">
    <property type="entry name" value="Methyl-accepting chemotaxis protein (MCP) signaling domain"/>
    <property type="match status" value="1"/>
</dbReference>
<dbReference type="PANTHER" id="PTHR32089">
    <property type="entry name" value="METHYL-ACCEPTING CHEMOTAXIS PROTEIN MCPB"/>
    <property type="match status" value="1"/>
</dbReference>
<feature type="domain" description="Methyl-accepting transducer" evidence="4">
    <location>
        <begin position="98"/>
        <end position="334"/>
    </location>
</feature>
<evidence type="ECO:0000259" key="4">
    <source>
        <dbReference type="PROSITE" id="PS50111"/>
    </source>
</evidence>